<sequence length="114" mass="12187">MVIDNFNTFFDNEQLNGTKKTGKVIHTGEGDANNPLFIVALTTDASADTSITIETSKTADFATSEEIGTIDVKKDKLNVARVPYGDLGYLRAKTGTNATSGTISAFLTLDAELH</sequence>
<gene>
    <name evidence="1" type="ORF">HMPREF0889_0283</name>
</gene>
<dbReference type="EMBL" id="ADGP01000020">
    <property type="protein sequence ID" value="EFD93886.1"/>
    <property type="molecule type" value="Genomic_DNA"/>
</dbReference>
<dbReference type="Gene3D" id="2.60.120.1110">
    <property type="match status" value="1"/>
</dbReference>
<protein>
    <submittedName>
        <fullName evidence="1">Uncharacterized protein</fullName>
    </submittedName>
</protein>
<dbReference type="RefSeq" id="WP_009369817.1">
    <property type="nucleotide sequence ID" value="NZ_ADGP01000020.1"/>
</dbReference>
<dbReference type="OrthoDB" id="4559at906"/>
<dbReference type="AlphaFoldDB" id="D3LVF9"/>
<name>D3LVF9_9FIRM</name>
<comment type="caution">
    <text evidence="1">The sequence shown here is derived from an EMBL/GenBank/DDBJ whole genome shotgun (WGS) entry which is preliminary data.</text>
</comment>
<organism evidence="1 2">
    <name type="scientific">Megasphaera lornae</name>
    <dbReference type="NCBI Taxonomy" id="1000568"/>
    <lineage>
        <taxon>Bacteria</taxon>
        <taxon>Bacillati</taxon>
        <taxon>Bacillota</taxon>
        <taxon>Negativicutes</taxon>
        <taxon>Veillonellales</taxon>
        <taxon>Veillonellaceae</taxon>
        <taxon>Megasphaera</taxon>
    </lineage>
</organism>
<evidence type="ECO:0000313" key="2">
    <source>
        <dbReference type="Proteomes" id="UP000003242"/>
    </source>
</evidence>
<reference evidence="2" key="1">
    <citation type="submission" date="2009-12" db="EMBL/GenBank/DDBJ databases">
        <title>Sequence of Clostridiales genomosp. BVAB3 str. UPII9-5.</title>
        <authorList>
            <person name="Madupu R."/>
            <person name="Durkin A.S."/>
            <person name="Torralba M."/>
            <person name="Methe B."/>
            <person name="Sutton G.G."/>
            <person name="Strausberg R.L."/>
            <person name="Nelson K.E."/>
        </authorList>
    </citation>
    <scope>NUCLEOTIDE SEQUENCE [LARGE SCALE GENOMIC DNA]</scope>
    <source>
        <strain evidence="2">28L</strain>
    </source>
</reference>
<proteinExistence type="predicted"/>
<dbReference type="STRING" id="699218.HMPREF0889_0283"/>
<evidence type="ECO:0000313" key="1">
    <source>
        <dbReference type="EMBL" id="EFD93886.1"/>
    </source>
</evidence>
<dbReference type="Proteomes" id="UP000003242">
    <property type="component" value="Unassembled WGS sequence"/>
</dbReference>
<accession>D3LVF9</accession>